<dbReference type="SUPFAM" id="SSF55874">
    <property type="entry name" value="ATPase domain of HSP90 chaperone/DNA topoisomerase II/histidine kinase"/>
    <property type="match status" value="1"/>
</dbReference>
<evidence type="ECO:0000313" key="5">
    <source>
        <dbReference type="Proteomes" id="UP001332192"/>
    </source>
</evidence>
<dbReference type="Proteomes" id="UP001332192">
    <property type="component" value="Chromosome"/>
</dbReference>
<gene>
    <name evidence="4" type="ORF">U7230_07405</name>
</gene>
<evidence type="ECO:0000259" key="2">
    <source>
        <dbReference type="Pfam" id="PF01695"/>
    </source>
</evidence>
<dbReference type="Gene3D" id="3.30.565.10">
    <property type="entry name" value="Histidine kinase-like ATPase, C-terminal domain"/>
    <property type="match status" value="1"/>
</dbReference>
<dbReference type="Pfam" id="PF25794">
    <property type="entry name" value="SACS"/>
    <property type="match status" value="1"/>
</dbReference>
<feature type="domain" description="IstB-like ATP-binding" evidence="2">
    <location>
        <begin position="2"/>
        <end position="103"/>
    </location>
</feature>
<sequence length="967" mass="109259">MVGKSHLAIGLGIEAVNRGYRVLFLTVQDLVQELYATLADGSTAQKLKAILAHDLIILDELGYLKMDATASDYLFQLVAKAYERRSLIVTSNLEFQEWGALFDSRPPRRRCSTGCCITPTSSPSRARAIGCAAGWCRPNPATYGKRRRRPPPYGRGAEGREGPPRRSRYLPGHDCGIFVAKSAVFQVAIDNADDAGSKSVLVELARDAVRIANDGAPFSEADVESICRVGRSGKKATDYIGYLGVGCKSVFLFCDSPRIVSGCYRFAFDRQYWPQPEKVPWQITPVWLERAPEWTKELSSYTTFFELPFREGNRADVAARLAEEMKPDSLSGRVLLFLRHVEELVLQDRLRGARRVVRRRRAEPGEAGPGLYEQYEIQEERDGDASRERWVVFRATVRVPEAVRSDPETRQWERHEVSAREIAVAFALDETGQLRPVHGTAHTGVFSFLPLKEVPSGLSFLVHGDFLTGPGRESLRRDARWNRWMAGELFRFIAERVAPALLEHQRWRYAAAAMLYPGAGGPHVINDELLRPLRRYVEERPLLVSADGSLVTAAQAMRIPNWDAGWLQVLGVERLEAAFPGKRALHRLTLLPPVPVMEGPFVNSRNWPWAMEQLVEARAKEQDVELFRALYRELGRYSEGTIRSAPWFSARLVLTEDGSLVSASAAYWAEHGPPALRGRRRVHPGLWADPECAGFLEFLGCRVLTAQQVREWQLGDSLDQVAQAWATMPESERVEWTGRLFRLWREGVLDGGRLGFLTVRCRDGRWRSPREVFFGEAYAPEHRLEALAARGLLRVEPEAMPLLSEAYLAAGGGGEVSEWRRFFQALGVNRRLEDERLREAFAERVAEAVLVRYERSRGRQPERVPRSQERGYDFESGGRRIELKGRSRPDPPIDLTRTQYQALSDEAHYVYVVADALSHPVLYVLRGPKLLGLLPEPTFRYAEWRGLVEDRYVSLEEEGDAGHAESS</sequence>
<dbReference type="InterPro" id="IPR052957">
    <property type="entry name" value="Auxin_embryo_med"/>
</dbReference>
<dbReference type="InterPro" id="IPR058210">
    <property type="entry name" value="SACS/Nov_dom"/>
</dbReference>
<dbReference type="PANTHER" id="PTHR32387">
    <property type="entry name" value="WU:FJ29H11"/>
    <property type="match status" value="1"/>
</dbReference>
<dbReference type="InterPro" id="IPR036890">
    <property type="entry name" value="HATPase_C_sf"/>
</dbReference>
<dbReference type="InterPro" id="IPR002611">
    <property type="entry name" value="IstB_ATP-bd"/>
</dbReference>
<name>A0ABZ1C1Q6_9FIRM</name>
<dbReference type="NCBIfam" id="NF047352">
    <property type="entry name" value="P_loop_sacsin"/>
    <property type="match status" value="1"/>
</dbReference>
<keyword evidence="4" id="KW-0067">ATP-binding</keyword>
<protein>
    <submittedName>
        <fullName evidence="4">ATP-binding protein</fullName>
    </submittedName>
</protein>
<dbReference type="SUPFAM" id="SSF52540">
    <property type="entry name" value="P-loop containing nucleoside triphosphate hydrolases"/>
    <property type="match status" value="1"/>
</dbReference>
<dbReference type="Pfam" id="PF01695">
    <property type="entry name" value="IstB_IS21"/>
    <property type="match status" value="1"/>
</dbReference>
<evidence type="ECO:0000313" key="4">
    <source>
        <dbReference type="EMBL" id="WRP18938.1"/>
    </source>
</evidence>
<feature type="domain" description="Sacsin/Nov" evidence="3">
    <location>
        <begin position="203"/>
        <end position="275"/>
    </location>
</feature>
<keyword evidence="5" id="KW-1185">Reference proteome</keyword>
<dbReference type="EMBL" id="CP141615">
    <property type="protein sequence ID" value="WRP18938.1"/>
    <property type="molecule type" value="Genomic_DNA"/>
</dbReference>
<evidence type="ECO:0000259" key="3">
    <source>
        <dbReference type="Pfam" id="PF25794"/>
    </source>
</evidence>
<dbReference type="Gene3D" id="3.40.50.300">
    <property type="entry name" value="P-loop containing nucleotide triphosphate hydrolases"/>
    <property type="match status" value="1"/>
</dbReference>
<keyword evidence="4" id="KW-0547">Nucleotide-binding</keyword>
<dbReference type="GO" id="GO:0005524">
    <property type="term" value="F:ATP binding"/>
    <property type="evidence" value="ECO:0007669"/>
    <property type="project" value="UniProtKB-KW"/>
</dbReference>
<accession>A0ABZ1C1Q6</accession>
<evidence type="ECO:0000256" key="1">
    <source>
        <dbReference type="SAM" id="MobiDB-lite"/>
    </source>
</evidence>
<dbReference type="PANTHER" id="PTHR32387:SF0">
    <property type="entry name" value="PROTEIN NO VEIN"/>
    <property type="match status" value="1"/>
</dbReference>
<dbReference type="CDD" id="cd00009">
    <property type="entry name" value="AAA"/>
    <property type="match status" value="1"/>
</dbReference>
<organism evidence="4 5">
    <name type="scientific">Carboxydichorda subterranea</name>
    <dbReference type="NCBI Taxonomy" id="3109565"/>
    <lineage>
        <taxon>Bacteria</taxon>
        <taxon>Bacillati</taxon>
        <taxon>Bacillota</taxon>
        <taxon>Limnochordia</taxon>
        <taxon>Limnochordales</taxon>
        <taxon>Geochordaceae</taxon>
        <taxon>Carboxydichorda</taxon>
    </lineage>
</organism>
<feature type="region of interest" description="Disordered" evidence="1">
    <location>
        <begin position="142"/>
        <end position="166"/>
    </location>
</feature>
<proteinExistence type="predicted"/>
<reference evidence="4 5" key="1">
    <citation type="journal article" date="2024" name="Front. Microbiol.">
        <title>Novel thermophilic genera Geochorda gen. nov. and Carboxydochorda gen. nov. from the deep terrestrial subsurface reveal the ecophysiological diversity in the class Limnochordia.</title>
        <authorList>
            <person name="Karnachuk O.V."/>
            <person name="Lukina A.P."/>
            <person name="Avakyan M.R."/>
            <person name="Kadnikov V.V."/>
            <person name="Begmatov S."/>
            <person name="Beletsky A.V."/>
            <person name="Vlasova K.G."/>
            <person name="Novikov A.A."/>
            <person name="Shcherbakova V.A."/>
            <person name="Mardanov A.V."/>
            <person name="Ravin N.V."/>
        </authorList>
    </citation>
    <scope>NUCLEOTIDE SEQUENCE [LARGE SCALE GENOMIC DNA]</scope>
    <source>
        <strain evidence="4 5">L945</strain>
    </source>
</reference>
<dbReference type="InterPro" id="IPR027417">
    <property type="entry name" value="P-loop_NTPase"/>
</dbReference>